<reference evidence="1" key="1">
    <citation type="submission" date="2014-11" db="EMBL/GenBank/DDBJ databases">
        <authorList>
            <person name="Amaro Gonzalez C."/>
        </authorList>
    </citation>
    <scope>NUCLEOTIDE SEQUENCE</scope>
</reference>
<name>A0A0E9PQH1_ANGAN</name>
<dbReference type="AlphaFoldDB" id="A0A0E9PQH1"/>
<accession>A0A0E9PQH1</accession>
<sequence>MINAWRSDFTTTECYSLLQCPEGRIYIYVIESVACYCIC</sequence>
<proteinExistence type="predicted"/>
<reference evidence="1" key="2">
    <citation type="journal article" date="2015" name="Fish Shellfish Immunol.">
        <title>Early steps in the European eel (Anguilla anguilla)-Vibrio vulnificus interaction in the gills: Role of the RtxA13 toxin.</title>
        <authorList>
            <person name="Callol A."/>
            <person name="Pajuelo D."/>
            <person name="Ebbesson L."/>
            <person name="Teles M."/>
            <person name="MacKenzie S."/>
            <person name="Amaro C."/>
        </authorList>
    </citation>
    <scope>NUCLEOTIDE SEQUENCE</scope>
</reference>
<organism evidence="1">
    <name type="scientific">Anguilla anguilla</name>
    <name type="common">European freshwater eel</name>
    <name type="synonym">Muraena anguilla</name>
    <dbReference type="NCBI Taxonomy" id="7936"/>
    <lineage>
        <taxon>Eukaryota</taxon>
        <taxon>Metazoa</taxon>
        <taxon>Chordata</taxon>
        <taxon>Craniata</taxon>
        <taxon>Vertebrata</taxon>
        <taxon>Euteleostomi</taxon>
        <taxon>Actinopterygii</taxon>
        <taxon>Neopterygii</taxon>
        <taxon>Teleostei</taxon>
        <taxon>Anguilliformes</taxon>
        <taxon>Anguillidae</taxon>
        <taxon>Anguilla</taxon>
    </lineage>
</organism>
<dbReference type="EMBL" id="GBXM01102267">
    <property type="protein sequence ID" value="JAH06310.1"/>
    <property type="molecule type" value="Transcribed_RNA"/>
</dbReference>
<protein>
    <submittedName>
        <fullName evidence="1">Uncharacterized protein</fullName>
    </submittedName>
</protein>
<evidence type="ECO:0000313" key="1">
    <source>
        <dbReference type="EMBL" id="JAH06310.1"/>
    </source>
</evidence>